<feature type="transmembrane region" description="Helical" evidence="5">
    <location>
        <begin position="274"/>
        <end position="294"/>
    </location>
</feature>
<keyword evidence="3 5" id="KW-1133">Transmembrane helix</keyword>
<feature type="transmembrane region" description="Helical" evidence="5">
    <location>
        <begin position="351"/>
        <end position="371"/>
    </location>
</feature>
<dbReference type="InterPro" id="IPR004841">
    <property type="entry name" value="AA-permease/SLC12A_dom"/>
</dbReference>
<feature type="transmembrane region" description="Helical" evidence="5">
    <location>
        <begin position="120"/>
        <end position="141"/>
    </location>
</feature>
<feature type="transmembrane region" description="Helical" evidence="5">
    <location>
        <begin position="89"/>
        <end position="114"/>
    </location>
</feature>
<evidence type="ECO:0000256" key="2">
    <source>
        <dbReference type="ARBA" id="ARBA00022692"/>
    </source>
</evidence>
<dbReference type="Proteomes" id="UP000248395">
    <property type="component" value="Unassembled WGS sequence"/>
</dbReference>
<proteinExistence type="predicted"/>
<evidence type="ECO:0000256" key="4">
    <source>
        <dbReference type="ARBA" id="ARBA00023136"/>
    </source>
</evidence>
<dbReference type="PIRSF" id="PIRSF006060">
    <property type="entry name" value="AA_transporter"/>
    <property type="match status" value="1"/>
</dbReference>
<evidence type="ECO:0000256" key="3">
    <source>
        <dbReference type="ARBA" id="ARBA00022989"/>
    </source>
</evidence>
<dbReference type="EMBL" id="QJKC01000011">
    <property type="protein sequence ID" value="PXX45664.1"/>
    <property type="molecule type" value="Genomic_DNA"/>
</dbReference>
<accession>A0A318JF51</accession>
<dbReference type="PANTHER" id="PTHR42770:SF8">
    <property type="entry name" value="PUTRESCINE IMPORTER PUUP"/>
    <property type="match status" value="1"/>
</dbReference>
<evidence type="ECO:0000313" key="7">
    <source>
        <dbReference type="EMBL" id="PXX45664.1"/>
    </source>
</evidence>
<comment type="subcellular location">
    <subcellularLocation>
        <location evidence="1">Membrane</location>
        <topology evidence="1">Multi-pass membrane protein</topology>
    </subcellularLocation>
</comment>
<sequence>METKQLERSLTLGSVVLFGLAYMTPIIVLGTFGILAQMTDGMVPASYLLALVAMLFTAYSYGRMAAAFPVAGSAYTYTRKSIHAKLGFLVGWAVLLDYLFLPMAIWLIGAAYLAAAFPGIPMAVWVIAFIVLTTLINIVGLKMANTVNYLMMLLQFLVLLAFVALCIHYVAGDASKPLWNLAPFFRGDMKLPMIMAGAAVACYSFLGFDAVSTLTEETRDARRTIPRAIMWITIIGGLIFVVASYFVQLAHPSSQFKSVDDAAFEIAKNIGGDLFASIFLIGLIIGQFASGLSAQASASRLLYAMGRDAVLPPSIFGKLHARFRTPVNNLLICGVVALLALKLDVTTSTSFINFGAFLAFSFVNLSVIAHYYVRQRRRALRDFFLFLLFPLIGMLADLWLLVSLDSRAIMLGLIWLALGIAYLAKLTGFFRREPPELDFVEAEG</sequence>
<feature type="transmembrane region" description="Helical" evidence="5">
    <location>
        <begin position="383"/>
        <end position="402"/>
    </location>
</feature>
<reference evidence="7 8" key="1">
    <citation type="submission" date="2018-05" db="EMBL/GenBank/DDBJ databases">
        <title>Genomic Encyclopedia of Type Strains, Phase IV (KMG-IV): sequencing the most valuable type-strain genomes for metagenomic binning, comparative biology and taxonomic classification.</title>
        <authorList>
            <person name="Goeker M."/>
        </authorList>
    </citation>
    <scope>NUCLEOTIDE SEQUENCE [LARGE SCALE GENOMIC DNA]</scope>
    <source>
        <strain evidence="7 8">DSM 25134</strain>
    </source>
</reference>
<dbReference type="GO" id="GO:0016020">
    <property type="term" value="C:membrane"/>
    <property type="evidence" value="ECO:0007669"/>
    <property type="project" value="UniProtKB-SubCell"/>
</dbReference>
<organism evidence="7 8">
    <name type="scientific">Aquitalea magnusonii</name>
    <dbReference type="NCBI Taxonomy" id="332411"/>
    <lineage>
        <taxon>Bacteria</taxon>
        <taxon>Pseudomonadati</taxon>
        <taxon>Pseudomonadota</taxon>
        <taxon>Betaproteobacteria</taxon>
        <taxon>Neisseriales</taxon>
        <taxon>Chromobacteriaceae</taxon>
        <taxon>Aquitalea</taxon>
    </lineage>
</organism>
<dbReference type="OrthoDB" id="9804700at2"/>
<feature type="domain" description="Amino acid permease/ SLC12A" evidence="6">
    <location>
        <begin position="18"/>
        <end position="376"/>
    </location>
</feature>
<dbReference type="Gene3D" id="1.20.1740.10">
    <property type="entry name" value="Amino acid/polyamine transporter I"/>
    <property type="match status" value="1"/>
</dbReference>
<comment type="caution">
    <text evidence="7">The sequence shown here is derived from an EMBL/GenBank/DDBJ whole genome shotgun (WGS) entry which is preliminary data.</text>
</comment>
<evidence type="ECO:0000256" key="1">
    <source>
        <dbReference type="ARBA" id="ARBA00004141"/>
    </source>
</evidence>
<dbReference type="PANTHER" id="PTHR42770">
    <property type="entry name" value="AMINO ACID TRANSPORTER-RELATED"/>
    <property type="match status" value="1"/>
</dbReference>
<evidence type="ECO:0000313" key="8">
    <source>
        <dbReference type="Proteomes" id="UP000248395"/>
    </source>
</evidence>
<gene>
    <name evidence="7" type="ORF">DFR38_11155</name>
</gene>
<evidence type="ECO:0000256" key="5">
    <source>
        <dbReference type="SAM" id="Phobius"/>
    </source>
</evidence>
<feature type="transmembrane region" description="Helical" evidence="5">
    <location>
        <begin position="228"/>
        <end position="247"/>
    </location>
</feature>
<keyword evidence="4 5" id="KW-0472">Membrane</keyword>
<protein>
    <submittedName>
        <fullName evidence="7">Amino acid/polyamine/organocation transporter (APC superfamily)</fullName>
    </submittedName>
</protein>
<feature type="transmembrane region" description="Helical" evidence="5">
    <location>
        <begin position="47"/>
        <end position="77"/>
    </location>
</feature>
<feature type="transmembrane region" description="Helical" evidence="5">
    <location>
        <begin position="153"/>
        <end position="171"/>
    </location>
</feature>
<feature type="transmembrane region" description="Helical" evidence="5">
    <location>
        <begin position="327"/>
        <end position="345"/>
    </location>
</feature>
<feature type="transmembrane region" description="Helical" evidence="5">
    <location>
        <begin position="12"/>
        <end position="35"/>
    </location>
</feature>
<feature type="transmembrane region" description="Helical" evidence="5">
    <location>
        <begin position="408"/>
        <end position="424"/>
    </location>
</feature>
<dbReference type="Pfam" id="PF00324">
    <property type="entry name" value="AA_permease"/>
    <property type="match status" value="1"/>
</dbReference>
<name>A0A318JF51_9NEIS</name>
<keyword evidence="2 5" id="KW-0812">Transmembrane</keyword>
<dbReference type="RefSeq" id="WP_059285853.1">
    <property type="nucleotide sequence ID" value="NZ_LNQU01000044.1"/>
</dbReference>
<dbReference type="AlphaFoldDB" id="A0A318JF51"/>
<dbReference type="GO" id="GO:0055085">
    <property type="term" value="P:transmembrane transport"/>
    <property type="evidence" value="ECO:0007669"/>
    <property type="project" value="InterPro"/>
</dbReference>
<dbReference type="InterPro" id="IPR050367">
    <property type="entry name" value="APC_superfamily"/>
</dbReference>
<evidence type="ECO:0000259" key="6">
    <source>
        <dbReference type="Pfam" id="PF00324"/>
    </source>
</evidence>
<keyword evidence="8" id="KW-1185">Reference proteome</keyword>
<feature type="transmembrane region" description="Helical" evidence="5">
    <location>
        <begin position="191"/>
        <end position="208"/>
    </location>
</feature>